<organism evidence="3 4">
    <name type="scientific">Gaetbulibacter aquiaggeris</name>
    <dbReference type="NCBI Taxonomy" id="1735373"/>
    <lineage>
        <taxon>Bacteria</taxon>
        <taxon>Pseudomonadati</taxon>
        <taxon>Bacteroidota</taxon>
        <taxon>Flavobacteriia</taxon>
        <taxon>Flavobacteriales</taxon>
        <taxon>Flavobacteriaceae</taxon>
        <taxon>Gaetbulibacter</taxon>
    </lineage>
</organism>
<feature type="transmembrane region" description="Helical" evidence="1">
    <location>
        <begin position="47"/>
        <end position="71"/>
    </location>
</feature>
<dbReference type="InterPro" id="IPR010559">
    <property type="entry name" value="Sig_transdc_His_kin_internal"/>
</dbReference>
<keyword evidence="3" id="KW-0418">Kinase</keyword>
<dbReference type="EMBL" id="JBAWKC010000004">
    <property type="protein sequence ID" value="MFH6769466.1"/>
    <property type="molecule type" value="Genomic_DNA"/>
</dbReference>
<keyword evidence="1" id="KW-1133">Transmembrane helix</keyword>
<evidence type="ECO:0000256" key="1">
    <source>
        <dbReference type="SAM" id="Phobius"/>
    </source>
</evidence>
<reference evidence="3 4" key="1">
    <citation type="submission" date="2024-02" db="EMBL/GenBank/DDBJ databases">
        <title>A Gaetbulibacter species isolated from tidal flats and genomic insights of their niches.</title>
        <authorList>
            <person name="Ye Y."/>
        </authorList>
    </citation>
    <scope>NUCLEOTIDE SEQUENCE [LARGE SCALE GENOMIC DNA]</scope>
    <source>
        <strain evidence="3 4">KEM-8</strain>
    </source>
</reference>
<keyword evidence="1" id="KW-0812">Transmembrane</keyword>
<feature type="transmembrane region" description="Helical" evidence="1">
    <location>
        <begin position="17"/>
        <end position="35"/>
    </location>
</feature>
<feature type="domain" description="Signal transduction histidine kinase internal region" evidence="2">
    <location>
        <begin position="161"/>
        <end position="236"/>
    </location>
</feature>
<dbReference type="PANTHER" id="PTHR34220">
    <property type="entry name" value="SENSOR HISTIDINE KINASE YPDA"/>
    <property type="match status" value="1"/>
</dbReference>
<dbReference type="InterPro" id="IPR050640">
    <property type="entry name" value="Bact_2-comp_sensor_kinase"/>
</dbReference>
<feature type="transmembrane region" description="Helical" evidence="1">
    <location>
        <begin position="121"/>
        <end position="144"/>
    </location>
</feature>
<protein>
    <submittedName>
        <fullName evidence="3">Sensor histidine kinase</fullName>
    </submittedName>
</protein>
<keyword evidence="3" id="KW-0808">Transferase</keyword>
<evidence type="ECO:0000313" key="3">
    <source>
        <dbReference type="EMBL" id="MFH6769466.1"/>
    </source>
</evidence>
<gene>
    <name evidence="3" type="ORF">V8G56_12010</name>
</gene>
<comment type="caution">
    <text evidence="3">The sequence shown here is derived from an EMBL/GenBank/DDBJ whole genome shotgun (WGS) entry which is preliminary data.</text>
</comment>
<dbReference type="PANTHER" id="PTHR34220:SF7">
    <property type="entry name" value="SENSOR HISTIDINE KINASE YPDA"/>
    <property type="match status" value="1"/>
</dbReference>
<evidence type="ECO:0000259" key="2">
    <source>
        <dbReference type="Pfam" id="PF06580"/>
    </source>
</evidence>
<keyword evidence="1" id="KW-0472">Membrane</keyword>
<name>A0ABW7MRI9_9FLAO</name>
<keyword evidence="4" id="KW-1185">Reference proteome</keyword>
<dbReference type="Pfam" id="PF06580">
    <property type="entry name" value="His_kinase"/>
    <property type="match status" value="1"/>
</dbReference>
<proteinExistence type="predicted"/>
<accession>A0ABW7MRI9</accession>
<dbReference type="GO" id="GO:0016301">
    <property type="term" value="F:kinase activity"/>
    <property type="evidence" value="ECO:0007669"/>
    <property type="project" value="UniProtKB-KW"/>
</dbReference>
<feature type="transmembrane region" description="Helical" evidence="1">
    <location>
        <begin position="77"/>
        <end position="100"/>
    </location>
</feature>
<dbReference type="Proteomes" id="UP001610104">
    <property type="component" value="Unassembled WGS sequence"/>
</dbReference>
<dbReference type="RefSeq" id="WP_395438702.1">
    <property type="nucleotide sequence ID" value="NZ_JBAWKC010000004.1"/>
</dbReference>
<evidence type="ECO:0000313" key="4">
    <source>
        <dbReference type="Proteomes" id="UP001610104"/>
    </source>
</evidence>
<sequence length="350" mass="41481">MTNRNPHLIQGNNHNTLLFNSVLWICSFTILLFIFSEDNSPKKIDFIYTISFLATIIIPVLLNLYILIPLFLKTEKYILFVITFVLTIIVFTQLNVWFFDYFIDYLFPDYFFISYHSNSKLITIFSIFLLGTTLIKLSMDWFYFNKQENLELKLKNQKIEMQLSLLRSQINPHFLFNSLNVIYALALEKKEETKDAIVQLSDILRYVIYDSNTQRVSLKDEIELLKNYIAFQRFRHLDTGNVTFNYSTDDTNFLIYPMLLLPLVENSFKYGIKGDINHTFINITLNQKEEVFYFKIENNYSDNQNESSEHSGVGNENIKKNLEIVYPNLHEFEIIKTESTFKVHLKLIQK</sequence>